<dbReference type="InterPro" id="IPR018073">
    <property type="entry name" value="Prot_inh_cystat_CS"/>
</dbReference>
<keyword evidence="6" id="KW-1185">Reference proteome</keyword>
<evidence type="ECO:0000259" key="4">
    <source>
        <dbReference type="SMART" id="SM00043"/>
    </source>
</evidence>
<name>S8C4C4_9LAMI</name>
<dbReference type="SMART" id="SM00043">
    <property type="entry name" value="CY"/>
    <property type="match status" value="1"/>
</dbReference>
<protein>
    <recommendedName>
        <fullName evidence="4">Cystatin domain-containing protein</fullName>
    </recommendedName>
</protein>
<gene>
    <name evidence="5" type="ORF">M569_15537</name>
</gene>
<proteinExistence type="predicted"/>
<keyword evidence="1" id="KW-0646">Protease inhibitor</keyword>
<dbReference type="Gene3D" id="3.10.450.10">
    <property type="match status" value="1"/>
</dbReference>
<comment type="caution">
    <text evidence="5">The sequence shown here is derived from an EMBL/GenBank/DDBJ whole genome shotgun (WGS) entry which is preliminary data.</text>
</comment>
<feature type="chain" id="PRO_5018734357" description="Cystatin domain-containing protein" evidence="3">
    <location>
        <begin position="24"/>
        <end position="117"/>
    </location>
</feature>
<evidence type="ECO:0000313" key="6">
    <source>
        <dbReference type="Proteomes" id="UP000015453"/>
    </source>
</evidence>
<evidence type="ECO:0000256" key="1">
    <source>
        <dbReference type="ARBA" id="ARBA00022690"/>
    </source>
</evidence>
<evidence type="ECO:0000313" key="5">
    <source>
        <dbReference type="EMBL" id="EPS59271.1"/>
    </source>
</evidence>
<dbReference type="InterPro" id="IPR046350">
    <property type="entry name" value="Cystatin_sf"/>
</dbReference>
<evidence type="ECO:0000256" key="3">
    <source>
        <dbReference type="SAM" id="SignalP"/>
    </source>
</evidence>
<organism evidence="5 6">
    <name type="scientific">Genlisea aurea</name>
    <dbReference type="NCBI Taxonomy" id="192259"/>
    <lineage>
        <taxon>Eukaryota</taxon>
        <taxon>Viridiplantae</taxon>
        <taxon>Streptophyta</taxon>
        <taxon>Embryophyta</taxon>
        <taxon>Tracheophyta</taxon>
        <taxon>Spermatophyta</taxon>
        <taxon>Magnoliopsida</taxon>
        <taxon>eudicotyledons</taxon>
        <taxon>Gunneridae</taxon>
        <taxon>Pentapetalae</taxon>
        <taxon>asterids</taxon>
        <taxon>lamiids</taxon>
        <taxon>Lamiales</taxon>
        <taxon>Lentibulariaceae</taxon>
        <taxon>Genlisea</taxon>
    </lineage>
</organism>
<dbReference type="InterPro" id="IPR000010">
    <property type="entry name" value="Cystatin_dom"/>
</dbReference>
<feature type="domain" description="Cystatin" evidence="4">
    <location>
        <begin position="25"/>
        <end position="116"/>
    </location>
</feature>
<dbReference type="PANTHER" id="PTHR47364:SF2">
    <property type="entry name" value="CYSTEINE PROTEINASE INHIBITOR 5"/>
    <property type="match status" value="1"/>
</dbReference>
<reference evidence="5 6" key="1">
    <citation type="journal article" date="2013" name="BMC Genomics">
        <title>The miniature genome of a carnivorous plant Genlisea aurea contains a low number of genes and short non-coding sequences.</title>
        <authorList>
            <person name="Leushkin E.V."/>
            <person name="Sutormin R.A."/>
            <person name="Nabieva E.R."/>
            <person name="Penin A.A."/>
            <person name="Kondrashov A.S."/>
            <person name="Logacheva M.D."/>
        </authorList>
    </citation>
    <scope>NUCLEOTIDE SEQUENCE [LARGE SCALE GENOMIC DNA]</scope>
</reference>
<keyword evidence="3" id="KW-0732">Signal</keyword>
<dbReference type="Pfam" id="PF16845">
    <property type="entry name" value="SQAPI"/>
    <property type="match status" value="1"/>
</dbReference>
<dbReference type="CDD" id="cd00042">
    <property type="entry name" value="CY"/>
    <property type="match status" value="1"/>
</dbReference>
<dbReference type="PROSITE" id="PS00287">
    <property type="entry name" value="CYSTATIN"/>
    <property type="match status" value="1"/>
</dbReference>
<evidence type="ECO:0000256" key="2">
    <source>
        <dbReference type="ARBA" id="ARBA00022704"/>
    </source>
</evidence>
<dbReference type="SUPFAM" id="SSF54403">
    <property type="entry name" value="Cystatin/monellin"/>
    <property type="match status" value="1"/>
</dbReference>
<sequence length="117" mass="12728">MSSRSRALLFLFAVAAAVIGAEAEHPVGGWEPIANVNDPKLRDIADFAVKEHNREAGGRLIFRDILKGEQQVVSGMNYRLLISAVEASGGLPGKYQAVVFEKVWQSTRTLVSFSKVA</sequence>
<keyword evidence="2" id="KW-0789">Thiol protease inhibitor</keyword>
<feature type="signal peptide" evidence="3">
    <location>
        <begin position="1"/>
        <end position="23"/>
    </location>
</feature>
<accession>S8C4C4</accession>
<dbReference type="AlphaFoldDB" id="S8C4C4"/>
<dbReference type="Proteomes" id="UP000015453">
    <property type="component" value="Unassembled WGS sequence"/>
</dbReference>
<dbReference type="EMBL" id="AUSU01008500">
    <property type="protein sequence ID" value="EPS59271.1"/>
    <property type="molecule type" value="Genomic_DNA"/>
</dbReference>
<dbReference type="GO" id="GO:0004869">
    <property type="term" value="F:cysteine-type endopeptidase inhibitor activity"/>
    <property type="evidence" value="ECO:0007669"/>
    <property type="project" value="UniProtKB-KW"/>
</dbReference>
<dbReference type="PANTHER" id="PTHR47364">
    <property type="entry name" value="CYSTEINE PROTEINASE INHIBITOR 5"/>
    <property type="match status" value="1"/>
</dbReference>
<dbReference type="OrthoDB" id="2016588at2759"/>